<dbReference type="EMBL" id="JBHRTO010000001">
    <property type="protein sequence ID" value="MFC3181159.1"/>
    <property type="molecule type" value="Genomic_DNA"/>
</dbReference>
<dbReference type="PANTHER" id="PTHR44051">
    <property type="entry name" value="GLUTATHIONE S-TRANSFERASE-RELATED"/>
    <property type="match status" value="1"/>
</dbReference>
<dbReference type="Pfam" id="PF02798">
    <property type="entry name" value="GST_N"/>
    <property type="match status" value="1"/>
</dbReference>
<evidence type="ECO:0000259" key="3">
    <source>
        <dbReference type="PROSITE" id="PS50405"/>
    </source>
</evidence>
<evidence type="ECO:0000313" key="5">
    <source>
        <dbReference type="Proteomes" id="UP001595547"/>
    </source>
</evidence>
<evidence type="ECO:0000256" key="1">
    <source>
        <dbReference type="RuleBase" id="RU003494"/>
    </source>
</evidence>
<sequence>MITLYGVYRSRASRPLWLLAELGLPFTHVPVIQAYRLKTDPTAVDAPLNTASADFLQVNPQGQIPAYTEDGLVLTESLAITLHIARCHGGALGPQSNAEAALMEQWSLFAATSVETPALEILYIIGDGGDKTPEGQASIAVNAEKLRRPLARLQAHLAAHDWLVGDRFTAADINVAEVVRYAQAHPTLLAEFPAVKAWAERCQARPAFQAMWEARSAEPA</sequence>
<feature type="domain" description="GST N-terminal" evidence="2">
    <location>
        <begin position="1"/>
        <end position="92"/>
    </location>
</feature>
<dbReference type="SUPFAM" id="SSF47616">
    <property type="entry name" value="GST C-terminal domain-like"/>
    <property type="match status" value="1"/>
</dbReference>
<dbReference type="PROSITE" id="PS50405">
    <property type="entry name" value="GST_CTER"/>
    <property type="match status" value="1"/>
</dbReference>
<protein>
    <submittedName>
        <fullName evidence="4">Glutathione S-transferase family protein</fullName>
    </submittedName>
</protein>
<dbReference type="InterPro" id="IPR004046">
    <property type="entry name" value="GST_C"/>
</dbReference>
<name>A0ABV7IXB0_9RHOB</name>
<dbReference type="PANTHER" id="PTHR44051:SF8">
    <property type="entry name" value="GLUTATHIONE S-TRANSFERASE GSTA"/>
    <property type="match status" value="1"/>
</dbReference>
<dbReference type="Proteomes" id="UP001595547">
    <property type="component" value="Unassembled WGS sequence"/>
</dbReference>
<dbReference type="InterPro" id="IPR004045">
    <property type="entry name" value="Glutathione_S-Trfase_N"/>
</dbReference>
<reference evidence="5" key="1">
    <citation type="journal article" date="2019" name="Int. J. Syst. Evol. Microbiol.">
        <title>The Global Catalogue of Microorganisms (GCM) 10K type strain sequencing project: providing services to taxonomists for standard genome sequencing and annotation.</title>
        <authorList>
            <consortium name="The Broad Institute Genomics Platform"/>
            <consortium name="The Broad Institute Genome Sequencing Center for Infectious Disease"/>
            <person name="Wu L."/>
            <person name="Ma J."/>
        </authorList>
    </citation>
    <scope>NUCLEOTIDE SEQUENCE [LARGE SCALE GENOMIC DNA]</scope>
    <source>
        <strain evidence="5">KCTC 52039</strain>
    </source>
</reference>
<dbReference type="Gene3D" id="1.20.1050.10">
    <property type="match status" value="1"/>
</dbReference>
<dbReference type="CDD" id="cd03207">
    <property type="entry name" value="GST_C_8"/>
    <property type="match status" value="1"/>
</dbReference>
<dbReference type="CDD" id="cd03046">
    <property type="entry name" value="GST_N_GTT1_like"/>
    <property type="match status" value="1"/>
</dbReference>
<dbReference type="RefSeq" id="WP_380072768.1">
    <property type="nucleotide sequence ID" value="NZ_JBHRTO010000001.1"/>
</dbReference>
<dbReference type="Pfam" id="PF00043">
    <property type="entry name" value="GST_C"/>
    <property type="match status" value="1"/>
</dbReference>
<feature type="domain" description="GST C-terminal" evidence="3">
    <location>
        <begin position="96"/>
        <end position="220"/>
    </location>
</feature>
<comment type="similarity">
    <text evidence="1">Belongs to the GST superfamily.</text>
</comment>
<keyword evidence="5" id="KW-1185">Reference proteome</keyword>
<evidence type="ECO:0000313" key="4">
    <source>
        <dbReference type="EMBL" id="MFC3181159.1"/>
    </source>
</evidence>
<gene>
    <name evidence="4" type="ORF">ACFOGH_09185</name>
</gene>
<proteinExistence type="inferred from homology"/>
<dbReference type="InterPro" id="IPR010987">
    <property type="entry name" value="Glutathione-S-Trfase_C-like"/>
</dbReference>
<dbReference type="Gene3D" id="3.40.30.10">
    <property type="entry name" value="Glutaredoxin"/>
    <property type="match status" value="1"/>
</dbReference>
<dbReference type="SFLD" id="SFLDG00358">
    <property type="entry name" value="Main_(cytGST)"/>
    <property type="match status" value="1"/>
</dbReference>
<dbReference type="InterPro" id="IPR040079">
    <property type="entry name" value="Glutathione_S-Trfase"/>
</dbReference>
<dbReference type="PROSITE" id="PS50404">
    <property type="entry name" value="GST_NTER"/>
    <property type="match status" value="1"/>
</dbReference>
<dbReference type="InterPro" id="IPR036249">
    <property type="entry name" value="Thioredoxin-like_sf"/>
</dbReference>
<accession>A0ABV7IXB0</accession>
<organism evidence="4 5">
    <name type="scientific">Cypionkella sinensis</name>
    <dbReference type="NCBI Taxonomy" id="1756043"/>
    <lineage>
        <taxon>Bacteria</taxon>
        <taxon>Pseudomonadati</taxon>
        <taxon>Pseudomonadota</taxon>
        <taxon>Alphaproteobacteria</taxon>
        <taxon>Rhodobacterales</taxon>
        <taxon>Paracoccaceae</taxon>
        <taxon>Cypionkella</taxon>
    </lineage>
</organism>
<comment type="caution">
    <text evidence="4">The sequence shown here is derived from an EMBL/GenBank/DDBJ whole genome shotgun (WGS) entry which is preliminary data.</text>
</comment>
<dbReference type="SUPFAM" id="SSF52833">
    <property type="entry name" value="Thioredoxin-like"/>
    <property type="match status" value="1"/>
</dbReference>
<dbReference type="SFLD" id="SFLDS00019">
    <property type="entry name" value="Glutathione_Transferase_(cytos"/>
    <property type="match status" value="1"/>
</dbReference>
<evidence type="ECO:0000259" key="2">
    <source>
        <dbReference type="PROSITE" id="PS50404"/>
    </source>
</evidence>
<dbReference type="InterPro" id="IPR036282">
    <property type="entry name" value="Glutathione-S-Trfase_C_sf"/>
</dbReference>
<dbReference type="SFLD" id="SFLDG01150">
    <property type="entry name" value="Main.1:_Beta-like"/>
    <property type="match status" value="1"/>
</dbReference>